<feature type="chain" id="PRO_5022667070" evidence="1">
    <location>
        <begin position="32"/>
        <end position="206"/>
    </location>
</feature>
<dbReference type="EMBL" id="VOHE01000001">
    <property type="protein sequence ID" value="TWT21858.1"/>
    <property type="molecule type" value="Genomic_DNA"/>
</dbReference>
<feature type="signal peptide" evidence="1">
    <location>
        <begin position="1"/>
        <end position="31"/>
    </location>
</feature>
<dbReference type="RefSeq" id="WP_146310137.1">
    <property type="nucleotide sequence ID" value="NZ_VOHE01000001.1"/>
</dbReference>
<dbReference type="OrthoDB" id="6057861at2"/>
<keyword evidence="1" id="KW-0732">Signal</keyword>
<name>A0A5C5U7L6_9GAMM</name>
<protein>
    <submittedName>
        <fullName evidence="2">Uncharacterized protein</fullName>
    </submittedName>
</protein>
<evidence type="ECO:0000256" key="1">
    <source>
        <dbReference type="SAM" id="SignalP"/>
    </source>
</evidence>
<sequence length="206" mass="22442">MSNGSSRARRARAWASAILGLVLALGLPARAADPPVDHLSVPGPLRLDGIEFALAWSAARPPAIFRQEYLPAGQTLERYRQMLLLDLLAVDATPVEAAMHKLLELRELQRTDPTVNYDLVINEDSGGALLDFVLPGRTGDGDPIIEWNAYRYERIEGGVLMLGISRRGYGFDGTRRFIAEDLKANRQAWIGELAGVAMPGAVAPDP</sequence>
<dbReference type="AlphaFoldDB" id="A0A5C5U7L6"/>
<evidence type="ECO:0000313" key="2">
    <source>
        <dbReference type="EMBL" id="TWT21858.1"/>
    </source>
</evidence>
<evidence type="ECO:0000313" key="3">
    <source>
        <dbReference type="Proteomes" id="UP000315949"/>
    </source>
</evidence>
<gene>
    <name evidence="2" type="ORF">FQY79_01640</name>
</gene>
<comment type="caution">
    <text evidence="2">The sequence shown here is derived from an EMBL/GenBank/DDBJ whole genome shotgun (WGS) entry which is preliminary data.</text>
</comment>
<proteinExistence type="predicted"/>
<accession>A0A5C5U7L6</accession>
<keyword evidence="3" id="KW-1185">Reference proteome</keyword>
<reference evidence="2 3" key="1">
    <citation type="submission" date="2019-07" db="EMBL/GenBank/DDBJ databases">
        <title>Luteimonas sp. YD-1 nov., isolated from acidic soil.</title>
        <authorList>
            <person name="Zhou J."/>
        </authorList>
    </citation>
    <scope>NUCLEOTIDE SEQUENCE [LARGE SCALE GENOMIC DNA]</scope>
    <source>
        <strain evidence="2 3">YD-1</strain>
    </source>
</reference>
<dbReference type="Proteomes" id="UP000315949">
    <property type="component" value="Unassembled WGS sequence"/>
</dbReference>
<organism evidence="2 3">
    <name type="scientific">Luteimonas wenzhouensis</name>
    <dbReference type="NCBI Taxonomy" id="2599615"/>
    <lineage>
        <taxon>Bacteria</taxon>
        <taxon>Pseudomonadati</taxon>
        <taxon>Pseudomonadota</taxon>
        <taxon>Gammaproteobacteria</taxon>
        <taxon>Lysobacterales</taxon>
        <taxon>Lysobacteraceae</taxon>
        <taxon>Luteimonas</taxon>
    </lineage>
</organism>